<gene>
    <name evidence="2" type="ORF">LPC04_20685</name>
</gene>
<reference evidence="2" key="1">
    <citation type="submission" date="2021-11" db="EMBL/GenBank/DDBJ databases">
        <title>BS-T2-15 a new species belonging to the Comamonadaceae family isolated from the soil of a French oak forest.</title>
        <authorList>
            <person name="Mieszkin S."/>
            <person name="Alain K."/>
        </authorList>
    </citation>
    <scope>NUCLEOTIDE SEQUENCE</scope>
    <source>
        <strain evidence="2">BS-T2-15</strain>
    </source>
</reference>
<dbReference type="SUPFAM" id="SSF56954">
    <property type="entry name" value="Outer membrane efflux proteins (OEP)"/>
    <property type="match status" value="1"/>
</dbReference>
<feature type="chain" id="PRO_5040887473" evidence="1">
    <location>
        <begin position="24"/>
        <end position="464"/>
    </location>
</feature>
<dbReference type="PANTHER" id="PTHR30203">
    <property type="entry name" value="OUTER MEMBRANE CATION EFFLUX PROTEIN"/>
    <property type="match status" value="1"/>
</dbReference>
<comment type="caution">
    <text evidence="2">The sequence shown here is derived from an EMBL/GenBank/DDBJ whole genome shotgun (WGS) entry which is preliminary data.</text>
</comment>
<dbReference type="EMBL" id="JAJLJH010000007">
    <property type="protein sequence ID" value="MCK9688129.1"/>
    <property type="molecule type" value="Genomic_DNA"/>
</dbReference>
<proteinExistence type="predicted"/>
<dbReference type="RefSeq" id="WP_275684173.1">
    <property type="nucleotide sequence ID" value="NZ_JAJLJH010000007.1"/>
</dbReference>
<dbReference type="AlphaFoldDB" id="A0A9X2C3G0"/>
<dbReference type="Proteomes" id="UP001139353">
    <property type="component" value="Unassembled WGS sequence"/>
</dbReference>
<keyword evidence="1" id="KW-0732">Signal</keyword>
<accession>A0A9X2C3G0</accession>
<dbReference type="GO" id="GO:0015562">
    <property type="term" value="F:efflux transmembrane transporter activity"/>
    <property type="evidence" value="ECO:0007669"/>
    <property type="project" value="InterPro"/>
</dbReference>
<dbReference type="PANTHER" id="PTHR30203:SF24">
    <property type="entry name" value="BLR4935 PROTEIN"/>
    <property type="match status" value="1"/>
</dbReference>
<name>A0A9X2C3G0_9BURK</name>
<protein>
    <submittedName>
        <fullName evidence="2">TolC family protein</fullName>
    </submittedName>
</protein>
<dbReference type="PROSITE" id="PS51257">
    <property type="entry name" value="PROKAR_LIPOPROTEIN"/>
    <property type="match status" value="1"/>
</dbReference>
<evidence type="ECO:0000313" key="2">
    <source>
        <dbReference type="EMBL" id="MCK9688129.1"/>
    </source>
</evidence>
<dbReference type="InterPro" id="IPR010131">
    <property type="entry name" value="MdtP/NodT-like"/>
</dbReference>
<organism evidence="2 3">
    <name type="scientific">Scleromatobacter humisilvae</name>
    <dbReference type="NCBI Taxonomy" id="2897159"/>
    <lineage>
        <taxon>Bacteria</taxon>
        <taxon>Pseudomonadati</taxon>
        <taxon>Pseudomonadota</taxon>
        <taxon>Betaproteobacteria</taxon>
        <taxon>Burkholderiales</taxon>
        <taxon>Sphaerotilaceae</taxon>
        <taxon>Scleromatobacter</taxon>
    </lineage>
</organism>
<evidence type="ECO:0000313" key="3">
    <source>
        <dbReference type="Proteomes" id="UP001139353"/>
    </source>
</evidence>
<evidence type="ECO:0000256" key="1">
    <source>
        <dbReference type="SAM" id="SignalP"/>
    </source>
</evidence>
<keyword evidence="3" id="KW-1185">Reference proteome</keyword>
<dbReference type="Gene3D" id="1.20.1600.10">
    <property type="entry name" value="Outer membrane efflux proteins (OEP)"/>
    <property type="match status" value="1"/>
</dbReference>
<feature type="signal peptide" evidence="1">
    <location>
        <begin position="1"/>
        <end position="23"/>
    </location>
</feature>
<sequence length="464" mass="48836">MTSTRPIARVALATAALALAGCAATKIDDNIAAAHAEVTARGGPDFAWLTTDAAQAQARDDVAHALTRPLSEDAAVRIALSHSPALQALLFDRAAASADATQSARLPNPVFAFERLASGGSPNQIELTRALSVSLLDVLLLPARAARADDAQRRLRLQLAVDVLRAADAARRAWVDAVAADEAMRYAEQVGDTAQAAGELARRMESAGNFSALQRAREEAFLGSALVDLAQARRAQRGARETLVRALGLDSNEAAALRLPEHLPDLPAALPSGDAADQAALNGRLDLRLARARLDELAHAQGLARVAGTVNGLDVGAERRERTGLPREHGLTLSVPLPLFDTGDAGRAAANARYDAALARASALAVAAASQLRAADAERRDAHALALQFRDRLVPLQATIVGENLLRYNGMLASTFDLLADAREQARVVQQAIAAQRDFWLADAAFQAAALGLSDTPIDIAEAR</sequence>